<sequence>MYSACKTLGVQSSTQEPRQCAALDSGPLAWTLVIKDPALAAHADAPVAQVLALAARAEASGAFGAGSGAGGARGNAIGAGADASGAGSVGASVAGDGANGAGTALVVRAEAPSRISSGTDSVASGTCGSAIGAGDGASGADGGANGAGSGASSASVGTGGADGDAGGTRGGAGGNGVTMWSQQQGAAATAAHSSPTNGPKVFGSGHHRAGEELCGTQQRPATKAITGGAWWAALLRGDLSGAAVMKQSLCHGIVSEPNSSFEFGVTYRAPSNVLPMPTLSIVLHSAGDAADDVMLTMLKPLLQACSSAQPSQLEEVDVQQRLDSDKQQHQTENGPVWAMRHASLFSGIGVRGRGLRNFKFNLATCFYWDRIGGGHQIVAGVRTFLRTRGTGVVAASAGDSKFNVEVYQDCRRCGLCRAPTTGATTVFVRASLPSVRWRHSATSWRVNRRF</sequence>
<evidence type="ECO:0000256" key="1">
    <source>
        <dbReference type="SAM" id="MobiDB-lite"/>
    </source>
</evidence>
<accession>A0A835ZD60</accession>
<dbReference type="EMBL" id="JAFCMP010000102">
    <property type="protein sequence ID" value="KAG5186798.1"/>
    <property type="molecule type" value="Genomic_DNA"/>
</dbReference>
<comment type="caution">
    <text evidence="2">The sequence shown here is derived from an EMBL/GenBank/DDBJ whole genome shotgun (WGS) entry which is preliminary data.</text>
</comment>
<keyword evidence="3" id="KW-1185">Reference proteome</keyword>
<feature type="compositionally biased region" description="Gly residues" evidence="1">
    <location>
        <begin position="157"/>
        <end position="176"/>
    </location>
</feature>
<feature type="compositionally biased region" description="Gly residues" evidence="1">
    <location>
        <begin position="139"/>
        <end position="149"/>
    </location>
</feature>
<name>A0A835ZD60_9STRA</name>
<evidence type="ECO:0000313" key="2">
    <source>
        <dbReference type="EMBL" id="KAG5186798.1"/>
    </source>
</evidence>
<feature type="region of interest" description="Disordered" evidence="1">
    <location>
        <begin position="139"/>
        <end position="199"/>
    </location>
</feature>
<protein>
    <submittedName>
        <fullName evidence="2">Uncharacterized protein</fullName>
    </submittedName>
</protein>
<proteinExistence type="predicted"/>
<dbReference type="Proteomes" id="UP000664859">
    <property type="component" value="Unassembled WGS sequence"/>
</dbReference>
<gene>
    <name evidence="2" type="ORF">JKP88DRAFT_254318</name>
</gene>
<dbReference type="AlphaFoldDB" id="A0A835ZD60"/>
<organism evidence="2 3">
    <name type="scientific">Tribonema minus</name>
    <dbReference type="NCBI Taxonomy" id="303371"/>
    <lineage>
        <taxon>Eukaryota</taxon>
        <taxon>Sar</taxon>
        <taxon>Stramenopiles</taxon>
        <taxon>Ochrophyta</taxon>
        <taxon>PX clade</taxon>
        <taxon>Xanthophyceae</taxon>
        <taxon>Tribonematales</taxon>
        <taxon>Tribonemataceae</taxon>
        <taxon>Tribonema</taxon>
    </lineage>
</organism>
<feature type="compositionally biased region" description="Polar residues" evidence="1">
    <location>
        <begin position="178"/>
        <end position="197"/>
    </location>
</feature>
<evidence type="ECO:0000313" key="3">
    <source>
        <dbReference type="Proteomes" id="UP000664859"/>
    </source>
</evidence>
<reference evidence="2" key="1">
    <citation type="submission" date="2021-02" db="EMBL/GenBank/DDBJ databases">
        <title>First Annotated Genome of the Yellow-green Alga Tribonema minus.</title>
        <authorList>
            <person name="Mahan K.M."/>
        </authorList>
    </citation>
    <scope>NUCLEOTIDE SEQUENCE</scope>
    <source>
        <strain evidence="2">UTEX B ZZ1240</strain>
    </source>
</reference>